<sequence length="684" mass="75770">MALEDHGDGDLARSKFAADFAHDAIPSESVIRAAKEKRAKLRAAAANTTSSSEDFISLAPFSKSSALKKYDAMEIDDGPHPHSRLQREEDELGDGEDDFAEFTGATDRIPLGEKAEKEWIDRQRREMDAAVRGDFDEDAVVEDEMDEDEEEWERAQLRRTQNVTQTSQSREASPFRSAPIPAAVPLPSVGSCSTRLELTVRALDQSTAANAAVVESSTKELETIEAGEAENKVKVAQVEDKASWFNELDEFVGSLARFMEEKIGRLEEVEKQALDLLFKQNSMHSKRMGRWLDAKLEASLQIRLAKSAVLNLAEEEDDEIVPGTEEYGLLAPTEAPQLDRLDPADELSFTLAQREIASTRRSIFADVQAVEYVDPGALTGLAPYAFGHLYPERTSPKPTDYDPHPRSVVARFESWRSLYPEEYAQVWGGLSLAQIWQFYARHEMCLWVPFSQPTPSGEGMPWYEGAICLPEMEWYKGAFGYVKRAHADAQATVGGDDEVLTTIIANVLVGHLITLANRGAFSPWFAEHTREAVESVDWVVRALLGAEHVRYVSLVEAFLDVFGAQIGRLKEVMETGMHMKGGEEGARAAAEVVDALVQRLLKNLVAWSKPVGLNDGAASGQSTVLVKTVVGLVETLVFDVLEPFLAVTGQREVTLQARRQIFDVLPSEIVARSERLTLLSQSLN</sequence>
<keyword evidence="2" id="KW-0539">Nucleus</keyword>
<dbReference type="PANTHER" id="PTHR12214">
    <property type="entry name" value="GC-RICH SEQUENCE DNA-BINDING FACTOR"/>
    <property type="match status" value="1"/>
</dbReference>
<evidence type="ECO:0008006" key="6">
    <source>
        <dbReference type="Google" id="ProtNLM"/>
    </source>
</evidence>
<comment type="subcellular location">
    <subcellularLocation>
        <location evidence="1">Nucleus</location>
    </subcellularLocation>
</comment>
<reference evidence="5" key="1">
    <citation type="journal article" date="2013" name="Genome Announc.">
        <title>Draft genome sequence of Pseudozyma brasiliensis sp. nov. strain GHG001, a high producer of endo-1,4-xylanase isolated from an insect pest of sugarcane.</title>
        <authorList>
            <person name="Oliveira J.V.D.C."/>
            <person name="dos Santos R.A.C."/>
            <person name="Borges T.A."/>
            <person name="Riano-Pachon D.M."/>
            <person name="Goldman G.H."/>
        </authorList>
    </citation>
    <scope>NUCLEOTIDE SEQUENCE [LARGE SCALE GENOMIC DNA]</scope>
    <source>
        <strain evidence="5">GHG001</strain>
    </source>
</reference>
<dbReference type="GO" id="GO:0071008">
    <property type="term" value="C:U2-type post-mRNA release spliceosomal complex"/>
    <property type="evidence" value="ECO:0007669"/>
    <property type="project" value="InterPro"/>
</dbReference>
<dbReference type="InterPro" id="IPR012890">
    <property type="entry name" value="GCFC2-like"/>
</dbReference>
<evidence type="ECO:0000256" key="3">
    <source>
        <dbReference type="SAM" id="MobiDB-lite"/>
    </source>
</evidence>
<dbReference type="OrthoDB" id="429427at2759"/>
<protein>
    <recommendedName>
        <fullName evidence="6">GCF C-terminal domain-containing protein</fullName>
    </recommendedName>
</protein>
<keyword evidence="5" id="KW-1185">Reference proteome</keyword>
<dbReference type="HOGENOM" id="CLU_014829_0_0_1"/>
<feature type="region of interest" description="Disordered" evidence="3">
    <location>
        <begin position="74"/>
        <end position="103"/>
    </location>
</feature>
<evidence type="ECO:0000256" key="2">
    <source>
        <dbReference type="ARBA" id="ARBA00023242"/>
    </source>
</evidence>
<feature type="region of interest" description="Disordered" evidence="3">
    <location>
        <begin position="157"/>
        <end position="180"/>
    </location>
</feature>
<evidence type="ECO:0000313" key="4">
    <source>
        <dbReference type="EMBL" id="EST06674.1"/>
    </source>
</evidence>
<dbReference type="GeneID" id="27420786"/>
<evidence type="ECO:0000256" key="1">
    <source>
        <dbReference type="ARBA" id="ARBA00004123"/>
    </source>
</evidence>
<dbReference type="InterPro" id="IPR028211">
    <property type="entry name" value="Ntr2"/>
</dbReference>
<dbReference type="GO" id="GO:0000390">
    <property type="term" value="P:spliceosomal complex disassembly"/>
    <property type="evidence" value="ECO:0007669"/>
    <property type="project" value="InterPro"/>
</dbReference>
<accession>V5EWI9</accession>
<gene>
    <name evidence="4" type="ORF">PSEUBRA_SCAF3g04171</name>
</gene>
<dbReference type="STRING" id="1365824.V5EWI9"/>
<feature type="compositionally biased region" description="Acidic residues" evidence="3">
    <location>
        <begin position="88"/>
        <end position="100"/>
    </location>
</feature>
<feature type="compositionally biased region" description="Polar residues" evidence="3">
    <location>
        <begin position="158"/>
        <end position="171"/>
    </location>
</feature>
<organism evidence="4 5">
    <name type="scientific">Kalmanozyma brasiliensis (strain GHG001)</name>
    <name type="common">Yeast</name>
    <name type="synonym">Pseudozyma brasiliensis</name>
    <dbReference type="NCBI Taxonomy" id="1365824"/>
    <lineage>
        <taxon>Eukaryota</taxon>
        <taxon>Fungi</taxon>
        <taxon>Dikarya</taxon>
        <taxon>Basidiomycota</taxon>
        <taxon>Ustilaginomycotina</taxon>
        <taxon>Ustilaginomycetes</taxon>
        <taxon>Ustilaginales</taxon>
        <taxon>Ustilaginaceae</taxon>
        <taxon>Kalmanozyma</taxon>
    </lineage>
</organism>
<dbReference type="PANTHER" id="PTHR12214:SF0">
    <property type="entry name" value="LD29489P"/>
    <property type="match status" value="1"/>
</dbReference>
<proteinExistence type="predicted"/>
<dbReference type="eggNOG" id="KOG2136">
    <property type="taxonomic scope" value="Eukaryota"/>
</dbReference>
<evidence type="ECO:0000313" key="5">
    <source>
        <dbReference type="Proteomes" id="UP000019377"/>
    </source>
</evidence>
<dbReference type="Pfam" id="PF15458">
    <property type="entry name" value="NTR2"/>
    <property type="match status" value="1"/>
</dbReference>
<dbReference type="EMBL" id="KI545873">
    <property type="protein sequence ID" value="EST06674.1"/>
    <property type="molecule type" value="Genomic_DNA"/>
</dbReference>
<dbReference type="Proteomes" id="UP000019377">
    <property type="component" value="Unassembled WGS sequence"/>
</dbReference>
<name>V5EWI9_KALBG</name>
<dbReference type="AlphaFoldDB" id="V5EWI9"/>
<dbReference type="GO" id="GO:0003677">
    <property type="term" value="F:DNA binding"/>
    <property type="evidence" value="ECO:0007669"/>
    <property type="project" value="InterPro"/>
</dbReference>
<dbReference type="OMA" id="KQAMTLM"/>